<dbReference type="AlphaFoldDB" id="A0AAD5RII1"/>
<organism evidence="7 8">
    <name type="scientific">Zalerion maritima</name>
    <dbReference type="NCBI Taxonomy" id="339359"/>
    <lineage>
        <taxon>Eukaryota</taxon>
        <taxon>Fungi</taxon>
        <taxon>Dikarya</taxon>
        <taxon>Ascomycota</taxon>
        <taxon>Pezizomycotina</taxon>
        <taxon>Sordariomycetes</taxon>
        <taxon>Lulworthiomycetidae</taxon>
        <taxon>Lulworthiales</taxon>
        <taxon>Lulworthiaceae</taxon>
        <taxon>Zalerion</taxon>
    </lineage>
</organism>
<name>A0AAD5RII1_9PEZI</name>
<keyword evidence="6" id="KW-1133">Transmembrane helix</keyword>
<keyword evidence="2" id="KW-0999">Mitochondrion inner membrane</keyword>
<evidence type="ECO:0000256" key="3">
    <source>
        <dbReference type="ARBA" id="ARBA00023128"/>
    </source>
</evidence>
<accession>A0AAD5RII1</accession>
<feature type="compositionally biased region" description="Polar residues" evidence="5">
    <location>
        <begin position="16"/>
        <end position="25"/>
    </location>
</feature>
<dbReference type="Pfam" id="PF02238">
    <property type="entry name" value="COX7a"/>
    <property type="match status" value="1"/>
</dbReference>
<evidence type="ECO:0000256" key="1">
    <source>
        <dbReference type="ARBA" id="ARBA00004273"/>
    </source>
</evidence>
<dbReference type="GO" id="GO:0005743">
    <property type="term" value="C:mitochondrial inner membrane"/>
    <property type="evidence" value="ECO:0007669"/>
    <property type="project" value="UniProtKB-SubCell"/>
</dbReference>
<protein>
    <submittedName>
        <fullName evidence="7">Bacteriophage N adsorption protein A c-term domain-containing protein</fullName>
    </submittedName>
</protein>
<dbReference type="EMBL" id="JAKWBI020000419">
    <property type="protein sequence ID" value="KAJ2895203.1"/>
    <property type="molecule type" value="Genomic_DNA"/>
</dbReference>
<dbReference type="Proteomes" id="UP001201980">
    <property type="component" value="Unassembled WGS sequence"/>
</dbReference>
<evidence type="ECO:0000256" key="2">
    <source>
        <dbReference type="ARBA" id="ARBA00022792"/>
    </source>
</evidence>
<feature type="region of interest" description="Disordered" evidence="5">
    <location>
        <begin position="1"/>
        <end position="25"/>
    </location>
</feature>
<evidence type="ECO:0000256" key="6">
    <source>
        <dbReference type="SAM" id="Phobius"/>
    </source>
</evidence>
<feature type="transmembrane region" description="Helical" evidence="6">
    <location>
        <begin position="67"/>
        <end position="88"/>
    </location>
</feature>
<keyword evidence="8" id="KW-1185">Reference proteome</keyword>
<keyword evidence="3" id="KW-0496">Mitochondrion</keyword>
<comment type="subcellular location">
    <subcellularLocation>
        <location evidence="1">Mitochondrion inner membrane</location>
    </subcellularLocation>
</comment>
<gene>
    <name evidence="7" type="ORF">MKZ38_006782</name>
</gene>
<evidence type="ECO:0000256" key="5">
    <source>
        <dbReference type="SAM" id="MobiDB-lite"/>
    </source>
</evidence>
<evidence type="ECO:0000256" key="4">
    <source>
        <dbReference type="ARBA" id="ARBA00023136"/>
    </source>
</evidence>
<keyword evidence="6" id="KW-0812">Transmembrane</keyword>
<reference evidence="7" key="1">
    <citation type="submission" date="2022-07" db="EMBL/GenBank/DDBJ databases">
        <title>Draft genome sequence of Zalerion maritima ATCC 34329, a (micro)plastics degrading marine fungus.</title>
        <authorList>
            <person name="Paco A."/>
            <person name="Goncalves M.F.M."/>
            <person name="Rocha-Santos T.A.P."/>
            <person name="Alves A."/>
        </authorList>
    </citation>
    <scope>NUCLEOTIDE SEQUENCE</scope>
    <source>
        <strain evidence="7">ATCC 34329</strain>
    </source>
</reference>
<evidence type="ECO:0000313" key="8">
    <source>
        <dbReference type="Proteomes" id="UP001201980"/>
    </source>
</evidence>
<sequence>MFQARTTPAHRHLHHQSQSPLSNPQLTMGIVDAPNPTPARQRYFQEKYRQHVRLHHIGYRAKYLLPVYYVTLFGTGGAALYCMGRMVLGHKTWFGKG</sequence>
<proteinExistence type="predicted"/>
<comment type="caution">
    <text evidence="7">The sequence shown here is derived from an EMBL/GenBank/DDBJ whole genome shotgun (WGS) entry which is preliminary data.</text>
</comment>
<evidence type="ECO:0000313" key="7">
    <source>
        <dbReference type="EMBL" id="KAJ2895203.1"/>
    </source>
</evidence>
<dbReference type="InterPro" id="IPR039297">
    <property type="entry name" value="COX7a"/>
</dbReference>
<keyword evidence="4 6" id="KW-0472">Membrane</keyword>